<gene>
    <name evidence="1" type="ORF">BV25DRAFT_1827263</name>
</gene>
<sequence length="126" mass="13729">EQFHPARATYPTSPPGPRNVVRGDGCVVLHARRTLTHSSSRHVPRTPPTTFPNPCHPGQACSACASLPHKHIVLDIPAQESSRALKLSENRMSGFLVMSRLIAASLRAQRFVLSCASAYISQQVVH</sequence>
<reference evidence="1" key="1">
    <citation type="submission" date="2021-03" db="EMBL/GenBank/DDBJ databases">
        <authorList>
            <consortium name="DOE Joint Genome Institute"/>
            <person name="Ahrendt S."/>
            <person name="Looney B.P."/>
            <person name="Miyauchi S."/>
            <person name="Morin E."/>
            <person name="Drula E."/>
            <person name="Courty P.E."/>
            <person name="Chicoki N."/>
            <person name="Fauchery L."/>
            <person name="Kohler A."/>
            <person name="Kuo A."/>
            <person name="Labutti K."/>
            <person name="Pangilinan J."/>
            <person name="Lipzen A."/>
            <person name="Riley R."/>
            <person name="Andreopoulos W."/>
            <person name="He G."/>
            <person name="Johnson J."/>
            <person name="Barry K.W."/>
            <person name="Grigoriev I.V."/>
            <person name="Nagy L."/>
            <person name="Hibbett D."/>
            <person name="Henrissat B."/>
            <person name="Matheny P.B."/>
            <person name="Labbe J."/>
            <person name="Martin F."/>
        </authorList>
    </citation>
    <scope>NUCLEOTIDE SEQUENCE</scope>
    <source>
        <strain evidence="1">HHB10654</strain>
    </source>
</reference>
<accession>A0ACB8SWZ2</accession>
<name>A0ACB8SWZ2_9AGAM</name>
<keyword evidence="2" id="KW-1185">Reference proteome</keyword>
<evidence type="ECO:0000313" key="2">
    <source>
        <dbReference type="Proteomes" id="UP000814140"/>
    </source>
</evidence>
<reference evidence="1" key="2">
    <citation type="journal article" date="2022" name="New Phytol.">
        <title>Evolutionary transition to the ectomycorrhizal habit in the genomes of a hyperdiverse lineage of mushroom-forming fungi.</title>
        <authorList>
            <person name="Looney B."/>
            <person name="Miyauchi S."/>
            <person name="Morin E."/>
            <person name="Drula E."/>
            <person name="Courty P.E."/>
            <person name="Kohler A."/>
            <person name="Kuo A."/>
            <person name="LaButti K."/>
            <person name="Pangilinan J."/>
            <person name="Lipzen A."/>
            <person name="Riley R."/>
            <person name="Andreopoulos W."/>
            <person name="He G."/>
            <person name="Johnson J."/>
            <person name="Nolan M."/>
            <person name="Tritt A."/>
            <person name="Barry K.W."/>
            <person name="Grigoriev I.V."/>
            <person name="Nagy L.G."/>
            <person name="Hibbett D."/>
            <person name="Henrissat B."/>
            <person name="Matheny P.B."/>
            <person name="Labbe J."/>
            <person name="Martin F.M."/>
        </authorList>
    </citation>
    <scope>NUCLEOTIDE SEQUENCE</scope>
    <source>
        <strain evidence="1">HHB10654</strain>
    </source>
</reference>
<feature type="non-terminal residue" evidence="1">
    <location>
        <position position="1"/>
    </location>
</feature>
<evidence type="ECO:0000313" key="1">
    <source>
        <dbReference type="EMBL" id="KAI0061018.1"/>
    </source>
</evidence>
<protein>
    <submittedName>
        <fullName evidence="1">Uncharacterized protein</fullName>
    </submittedName>
</protein>
<proteinExistence type="predicted"/>
<organism evidence="1 2">
    <name type="scientific">Artomyces pyxidatus</name>
    <dbReference type="NCBI Taxonomy" id="48021"/>
    <lineage>
        <taxon>Eukaryota</taxon>
        <taxon>Fungi</taxon>
        <taxon>Dikarya</taxon>
        <taxon>Basidiomycota</taxon>
        <taxon>Agaricomycotina</taxon>
        <taxon>Agaricomycetes</taxon>
        <taxon>Russulales</taxon>
        <taxon>Auriscalpiaceae</taxon>
        <taxon>Artomyces</taxon>
    </lineage>
</organism>
<dbReference type="EMBL" id="MU277215">
    <property type="protein sequence ID" value="KAI0061018.1"/>
    <property type="molecule type" value="Genomic_DNA"/>
</dbReference>
<dbReference type="Proteomes" id="UP000814140">
    <property type="component" value="Unassembled WGS sequence"/>
</dbReference>
<comment type="caution">
    <text evidence="1">The sequence shown here is derived from an EMBL/GenBank/DDBJ whole genome shotgun (WGS) entry which is preliminary data.</text>
</comment>